<sequence>MSLLLDILTTLQGPDQDSFYNMSKVSDSFLSLSLGNLLVLACSCFTTVKNTAGTNRVYRVSKLARL</sequence>
<evidence type="ECO:0000313" key="2">
    <source>
        <dbReference type="EMBL" id="RID63346.1"/>
    </source>
</evidence>
<proteinExistence type="predicted"/>
<reference evidence="2 3" key="1">
    <citation type="submission" date="2018-06" db="EMBL/GenBank/DDBJ databases">
        <title>WGS assembly of Brassica rapa FPsc.</title>
        <authorList>
            <person name="Bowman J."/>
            <person name="Kohchi T."/>
            <person name="Yamato K."/>
            <person name="Jenkins J."/>
            <person name="Shu S."/>
            <person name="Ishizaki K."/>
            <person name="Yamaoka S."/>
            <person name="Nishihama R."/>
            <person name="Nakamura Y."/>
            <person name="Berger F."/>
            <person name="Adam C."/>
            <person name="Aki S."/>
            <person name="Althoff F."/>
            <person name="Araki T."/>
            <person name="Arteaga-Vazquez M."/>
            <person name="Balasubrmanian S."/>
            <person name="Bauer D."/>
            <person name="Boehm C."/>
            <person name="Briginshaw L."/>
            <person name="Caballero-Perez J."/>
            <person name="Catarino B."/>
            <person name="Chen F."/>
            <person name="Chiyoda S."/>
            <person name="Chovatia M."/>
            <person name="Davies K."/>
            <person name="Delmans M."/>
            <person name="Demura T."/>
            <person name="Dierschke T."/>
            <person name="Dolan L."/>
            <person name="Dorantes-Acosta A."/>
            <person name="Eklund D."/>
            <person name="Florent S."/>
            <person name="Flores-Sandoval E."/>
            <person name="Fujiyama A."/>
            <person name="Fukuzawa H."/>
            <person name="Galik B."/>
            <person name="Grimanelli D."/>
            <person name="Grimwood J."/>
            <person name="Grossniklaus U."/>
            <person name="Hamada T."/>
            <person name="Haseloff J."/>
            <person name="Hetherington A."/>
            <person name="Higo A."/>
            <person name="Hirakawa Y."/>
            <person name="Hundley H."/>
            <person name="Ikeda Y."/>
            <person name="Inoue K."/>
            <person name="Inoue S."/>
            <person name="Ishida S."/>
            <person name="Jia Q."/>
            <person name="Kakita M."/>
            <person name="Kanazawa T."/>
            <person name="Kawai Y."/>
            <person name="Kawashima T."/>
            <person name="Kennedy M."/>
            <person name="Kinose K."/>
            <person name="Kinoshita T."/>
            <person name="Kohara Y."/>
            <person name="Koide E."/>
            <person name="Komatsu K."/>
            <person name="Kopischke S."/>
            <person name="Kubo M."/>
            <person name="Kyozuka J."/>
            <person name="Lagercrantz U."/>
            <person name="Lin S."/>
            <person name="Lindquist E."/>
            <person name="Lipzen A."/>
            <person name="Lu C."/>
            <person name="Luna E."/>
            <person name="Martienssen R."/>
            <person name="Minamino N."/>
            <person name="Mizutani M."/>
            <person name="Mizutani M."/>
            <person name="Mochizuki N."/>
            <person name="Monte I."/>
            <person name="Mosher R."/>
            <person name="Nagasaki H."/>
            <person name="Nakagami H."/>
            <person name="Naramoto S."/>
            <person name="Nishitani K."/>
            <person name="Ohtani M."/>
            <person name="Okamoto T."/>
            <person name="Okumura M."/>
            <person name="Phillips J."/>
            <person name="Pollak B."/>
            <person name="Reinders A."/>
            <person name="Roevekamp M."/>
            <person name="Sano R."/>
            <person name="Sawa S."/>
            <person name="Schmid M."/>
            <person name="Shirakawa M."/>
            <person name="Solano R."/>
            <person name="Spunde A."/>
            <person name="Suetsugu N."/>
            <person name="Sugano S."/>
            <person name="Sugiyama A."/>
            <person name="Sun R."/>
            <person name="Suzuki Y."/>
            <person name="Takenaka M."/>
            <person name="Takezawa D."/>
            <person name="Tomogane H."/>
            <person name="Tsuzuki M."/>
            <person name="Ueda T."/>
            <person name="Umeda M."/>
            <person name="Ward J."/>
            <person name="Watanabe Y."/>
            <person name="Yazaki K."/>
            <person name="Yokoyama R."/>
            <person name="Yoshitake Y."/>
            <person name="Yotsui I."/>
            <person name="Zachgo S."/>
            <person name="Schmutz J."/>
        </authorList>
    </citation>
    <scope>NUCLEOTIDE SEQUENCE [LARGE SCALE GENOMIC DNA]</scope>
    <source>
        <strain evidence="3">cv. B-3</strain>
    </source>
</reference>
<keyword evidence="1" id="KW-1133">Transmembrane helix</keyword>
<accession>A0A397ZJW5</accession>
<protein>
    <submittedName>
        <fullName evidence="2">Uncharacterized protein</fullName>
    </submittedName>
</protein>
<name>A0A397ZJW5_BRACM</name>
<evidence type="ECO:0000256" key="1">
    <source>
        <dbReference type="SAM" id="Phobius"/>
    </source>
</evidence>
<evidence type="ECO:0000313" key="3">
    <source>
        <dbReference type="Proteomes" id="UP000264353"/>
    </source>
</evidence>
<dbReference type="EMBL" id="CM010632">
    <property type="protein sequence ID" value="RID63346.1"/>
    <property type="molecule type" value="Genomic_DNA"/>
</dbReference>
<dbReference type="AlphaFoldDB" id="A0A397ZJW5"/>
<keyword evidence="1" id="KW-0812">Transmembrane</keyword>
<keyword evidence="1" id="KW-0472">Membrane</keyword>
<organism evidence="2 3">
    <name type="scientific">Brassica campestris</name>
    <name type="common">Field mustard</name>
    <dbReference type="NCBI Taxonomy" id="3711"/>
    <lineage>
        <taxon>Eukaryota</taxon>
        <taxon>Viridiplantae</taxon>
        <taxon>Streptophyta</taxon>
        <taxon>Embryophyta</taxon>
        <taxon>Tracheophyta</taxon>
        <taxon>Spermatophyta</taxon>
        <taxon>Magnoliopsida</taxon>
        <taxon>eudicotyledons</taxon>
        <taxon>Gunneridae</taxon>
        <taxon>Pentapetalae</taxon>
        <taxon>rosids</taxon>
        <taxon>malvids</taxon>
        <taxon>Brassicales</taxon>
        <taxon>Brassicaceae</taxon>
        <taxon>Brassiceae</taxon>
        <taxon>Brassica</taxon>
    </lineage>
</organism>
<gene>
    <name evidence="2" type="ORF">BRARA_E02360</name>
</gene>
<dbReference type="Proteomes" id="UP000264353">
    <property type="component" value="Chromosome A5"/>
</dbReference>
<feature type="transmembrane region" description="Helical" evidence="1">
    <location>
        <begin position="29"/>
        <end position="48"/>
    </location>
</feature>